<keyword evidence="6 7" id="KW-0472">Membrane</keyword>
<keyword evidence="2" id="KW-0813">Transport</keyword>
<dbReference type="GO" id="GO:0000041">
    <property type="term" value="P:transition metal ion transport"/>
    <property type="evidence" value="ECO:0007669"/>
    <property type="project" value="InterPro"/>
</dbReference>
<keyword evidence="9" id="KW-1185">Reference proteome</keyword>
<evidence type="ECO:0000256" key="7">
    <source>
        <dbReference type="SAM" id="Phobius"/>
    </source>
</evidence>
<dbReference type="GO" id="GO:0005886">
    <property type="term" value="C:plasma membrane"/>
    <property type="evidence" value="ECO:0007669"/>
    <property type="project" value="UniProtKB-SubCell"/>
</dbReference>
<keyword evidence="3" id="KW-1003">Cell membrane</keyword>
<feature type="transmembrane region" description="Helical" evidence="7">
    <location>
        <begin position="74"/>
        <end position="97"/>
    </location>
</feature>
<feature type="transmembrane region" description="Helical" evidence="7">
    <location>
        <begin position="40"/>
        <end position="62"/>
    </location>
</feature>
<dbReference type="STRING" id="520767.ATZ99_17930"/>
<gene>
    <name evidence="8" type="primary">nikMN</name>
    <name evidence="8" type="ORF">ATZ99_17930</name>
</gene>
<dbReference type="Gene3D" id="1.10.1760.20">
    <property type="match status" value="1"/>
</dbReference>
<dbReference type="Pfam" id="PF01891">
    <property type="entry name" value="CbiM"/>
    <property type="match status" value="1"/>
</dbReference>
<dbReference type="EMBL" id="LOHZ01000039">
    <property type="protein sequence ID" value="KYO64931.1"/>
    <property type="molecule type" value="Genomic_DNA"/>
</dbReference>
<comment type="caution">
    <text evidence="8">The sequence shown here is derived from an EMBL/GenBank/DDBJ whole genome shotgun (WGS) entry which is preliminary data.</text>
</comment>
<protein>
    <submittedName>
        <fullName evidence="8">Fused nickel transport protein NikMN</fullName>
    </submittedName>
</protein>
<dbReference type="RefSeq" id="WP_068748905.1">
    <property type="nucleotide sequence ID" value="NZ_LOHZ01000039.1"/>
</dbReference>
<feature type="transmembrane region" description="Helical" evidence="7">
    <location>
        <begin position="103"/>
        <end position="125"/>
    </location>
</feature>
<evidence type="ECO:0000313" key="8">
    <source>
        <dbReference type="EMBL" id="KYO64931.1"/>
    </source>
</evidence>
<evidence type="ECO:0000256" key="5">
    <source>
        <dbReference type="ARBA" id="ARBA00022989"/>
    </source>
</evidence>
<evidence type="ECO:0000256" key="6">
    <source>
        <dbReference type="ARBA" id="ARBA00023136"/>
    </source>
</evidence>
<dbReference type="PANTHER" id="PTHR34229:SF1">
    <property type="entry name" value="METAL TRANSPORT PROTEIN HI_1621-RELATED"/>
    <property type="match status" value="1"/>
</dbReference>
<name>A0A161PTI2_9FIRM</name>
<evidence type="ECO:0000256" key="4">
    <source>
        <dbReference type="ARBA" id="ARBA00022692"/>
    </source>
</evidence>
<keyword evidence="5 7" id="KW-1133">Transmembrane helix</keyword>
<feature type="transmembrane region" description="Helical" evidence="7">
    <location>
        <begin position="137"/>
        <end position="160"/>
    </location>
</feature>
<proteinExistence type="predicted"/>
<dbReference type="OrthoDB" id="5395048at2"/>
<dbReference type="AlphaFoldDB" id="A0A161PTI2"/>
<feature type="transmembrane region" description="Helical" evidence="7">
    <location>
        <begin position="172"/>
        <end position="196"/>
    </location>
</feature>
<organism evidence="8 9">
    <name type="scientific">Thermovenabulum gondwanense</name>
    <dbReference type="NCBI Taxonomy" id="520767"/>
    <lineage>
        <taxon>Bacteria</taxon>
        <taxon>Bacillati</taxon>
        <taxon>Bacillota</taxon>
        <taxon>Clostridia</taxon>
        <taxon>Thermosediminibacterales</taxon>
        <taxon>Thermosediminibacteraceae</taxon>
        <taxon>Thermovenabulum</taxon>
    </lineage>
</organism>
<accession>A0A161PTI2</accession>
<evidence type="ECO:0000256" key="2">
    <source>
        <dbReference type="ARBA" id="ARBA00022448"/>
    </source>
</evidence>
<sequence length="216" mass="22674">MHIPDGFLDPKTLIVTAAASAYALKKDADSAKKIMEEKDIPFLGVLSAFVFAAQMVNFPVMAGTSGHFLGAAMLTYAVGPQLAGLAMASVLILQCLLFQDGGLLALGANIFNMAVVAPVTAFFMLKFSKKWFSGKNFAGIFLAGWASVVAASIFCSGELFLSGLAGLKEVMIPMVVIHSLIGIGEGLITVAVCSFVDRVRNIKADGIDNSEKGMTA</sequence>
<keyword evidence="4 7" id="KW-0812">Transmembrane</keyword>
<comment type="subcellular location">
    <subcellularLocation>
        <location evidence="1">Cell membrane</location>
        <topology evidence="1">Multi-pass membrane protein</topology>
    </subcellularLocation>
</comment>
<evidence type="ECO:0000256" key="3">
    <source>
        <dbReference type="ARBA" id="ARBA00022475"/>
    </source>
</evidence>
<dbReference type="InterPro" id="IPR002751">
    <property type="entry name" value="CbiM/NikMN"/>
</dbReference>
<evidence type="ECO:0000256" key="1">
    <source>
        <dbReference type="ARBA" id="ARBA00004651"/>
    </source>
</evidence>
<dbReference type="Proteomes" id="UP000075737">
    <property type="component" value="Unassembled WGS sequence"/>
</dbReference>
<dbReference type="PANTHER" id="PTHR34229">
    <property type="entry name" value="METAL TRANSPORT PROTEIN HI_1621-RELATED"/>
    <property type="match status" value="1"/>
</dbReference>
<reference evidence="8 9" key="1">
    <citation type="submission" date="2015-12" db="EMBL/GenBank/DDBJ databases">
        <title>Draft genome of Thermovenabulum gondwanense isolated from a red thermophilic microbial mat colonisisng an outflow channel of a bore well.</title>
        <authorList>
            <person name="Patel B.K."/>
        </authorList>
    </citation>
    <scope>NUCLEOTIDE SEQUENCE [LARGE SCALE GENOMIC DNA]</scope>
    <source>
        <strain evidence="8 9">R270</strain>
    </source>
</reference>
<evidence type="ECO:0000313" key="9">
    <source>
        <dbReference type="Proteomes" id="UP000075737"/>
    </source>
</evidence>